<dbReference type="VEuPathDB" id="CryptoDB:cand_015160"/>
<feature type="region of interest" description="Disordered" evidence="1">
    <location>
        <begin position="543"/>
        <end position="566"/>
    </location>
</feature>
<dbReference type="RefSeq" id="XP_067069546.1">
    <property type="nucleotide sequence ID" value="XM_067211751.1"/>
</dbReference>
<feature type="transmembrane region" description="Helical" evidence="2">
    <location>
        <begin position="644"/>
        <end position="669"/>
    </location>
</feature>
<evidence type="ECO:0000256" key="1">
    <source>
        <dbReference type="SAM" id="MobiDB-lite"/>
    </source>
</evidence>
<organism evidence="3 4">
    <name type="scientific">Cryptosporidium andersoni</name>
    <dbReference type="NCBI Taxonomy" id="117008"/>
    <lineage>
        <taxon>Eukaryota</taxon>
        <taxon>Sar</taxon>
        <taxon>Alveolata</taxon>
        <taxon>Apicomplexa</taxon>
        <taxon>Conoidasida</taxon>
        <taxon>Coccidia</taxon>
        <taxon>Eucoccidiorida</taxon>
        <taxon>Eimeriorina</taxon>
        <taxon>Cryptosporidiidae</taxon>
        <taxon>Cryptosporidium</taxon>
    </lineage>
</organism>
<keyword evidence="2" id="KW-1133">Transmembrane helix</keyword>
<evidence type="ECO:0000313" key="3">
    <source>
        <dbReference type="EMBL" id="OII77700.1"/>
    </source>
</evidence>
<keyword evidence="4" id="KW-1185">Reference proteome</keyword>
<name>A0A1J4MX81_9CRYT</name>
<evidence type="ECO:0000313" key="4">
    <source>
        <dbReference type="Proteomes" id="UP000186804"/>
    </source>
</evidence>
<keyword evidence="2" id="KW-0812">Transmembrane</keyword>
<dbReference type="EMBL" id="LRBS01000031">
    <property type="protein sequence ID" value="OII77700.1"/>
    <property type="molecule type" value="Genomic_DNA"/>
</dbReference>
<protein>
    <submittedName>
        <fullName evidence="3">Uncharacterized protein</fullName>
    </submittedName>
</protein>
<reference evidence="3 4" key="1">
    <citation type="submission" date="2016-10" db="EMBL/GenBank/DDBJ databases">
        <title>Reductive evolution of mitochondrial metabolism and differential evolution of invasion-related proteins in Cryptosporidium.</title>
        <authorList>
            <person name="Liu S."/>
            <person name="Roellig D.M."/>
            <person name="Guo Y."/>
            <person name="Li N."/>
            <person name="Frace M.A."/>
            <person name="Tang K."/>
            <person name="Zhang L."/>
            <person name="Feng Y."/>
            <person name="Xiao L."/>
        </authorList>
    </citation>
    <scope>NUCLEOTIDE SEQUENCE [LARGE SCALE GENOMIC DNA]</scope>
    <source>
        <strain evidence="3">30847</strain>
    </source>
</reference>
<comment type="caution">
    <text evidence="3">The sequence shown here is derived from an EMBL/GenBank/DDBJ whole genome shotgun (WGS) entry which is preliminary data.</text>
</comment>
<gene>
    <name evidence="3" type="ORF">cand_015160</name>
</gene>
<dbReference type="AlphaFoldDB" id="A0A1J4MX81"/>
<evidence type="ECO:0000256" key="2">
    <source>
        <dbReference type="SAM" id="Phobius"/>
    </source>
</evidence>
<feature type="compositionally biased region" description="Basic and acidic residues" evidence="1">
    <location>
        <begin position="543"/>
        <end position="556"/>
    </location>
</feature>
<keyword evidence="2" id="KW-0472">Membrane</keyword>
<proteinExistence type="predicted"/>
<accession>A0A1J4MX81</accession>
<dbReference type="GeneID" id="92365701"/>
<dbReference type="Proteomes" id="UP000186804">
    <property type="component" value="Unassembled WGS sequence"/>
</dbReference>
<sequence length="939" mass="107502">MNSEYIVKFKINTGSFQSLTRISITLLLLPPVLLACKINGKYIQSYEYSDILTKINNENISDNLSRFGFTLNKWIFETIANMDKVDERKKYQNMFNIISEYKDWNTNVNRGQILDIISIYANSTEDSSFEVKECNVILDLAKKDLASSLKLDYNQFEIYEANQISELSNILNSSHSNIFTKEKVQEKRSKYSNHTRRLQLFNTERTYPINNQPHSNLLNNMETMYPSTGVPINGIGSFLGTVHPALRLVVSTVLMVLGGTPHGAVAVLVIVTVYSIVEIVTKFLQNKAKNQNLASTIDNMASIMKINQFAGVDNINTESRSVNGTQNNFQGNTRNTFQKQFRQLNIEAMNKIPRMLVEQINRNLQVDEIYELQMELLVDTLESAMQDYICTSCQPYKLYSEESKSLEILPKLTELAIIELLYLAESPRQLSQSKDLLNSKLMKYKLYQKLHSGDLLSISKSIKEQLLSNPLPNWYRKLCLTVASTQKNDINIETPGMQWPHSIVLRSTSKVQSDDNNDSWLPVILNNSQGYEVIDTELEHDTHLTEQSKIDTRETRPNGLDIPSQPTPNNINKLFNSLHNISDIRYGLNGTLLNYEPSRINQNGQNESKVNTESTKWYDGMIKYSIQNYRQKGVRGVITMILDIFTAIFSATPIGFLIVTLVRLIAFMTDKLILLARRRSNQEQLIRLLLEIPHILDDKIKLNLIFNETNQIIDECKSIEGIIIRTFRKVVMDLYVFSYEEIPSPKVLNAAEYGMARILQASSGTKYSSNQYNNVVHNKEKSKHIPVYNEDEWTIVGIKEKQDQPMSQDTEGLSDFNQKAIQTSVKEDAGTKVSGNNYTNKSESITSKAKHAFQGMVSGLKNFLLQLFKSILGGATEIWHYVKGLILRIIEFVKELWRAIRSKDVQRQLIETLQDFPQHSVVHSVLLKDIYDRLLQTSR</sequence>
<dbReference type="OrthoDB" id="342863at2759"/>